<gene>
    <name evidence="1" type="ORF">EV03_2164</name>
</gene>
<proteinExistence type="predicted"/>
<name>A0A0A2C089_PROMR</name>
<comment type="caution">
    <text evidence="1">The sequence shown here is derived from an EMBL/GenBank/DDBJ whole genome shotgun (WGS) entry which is preliminary data.</text>
</comment>
<evidence type="ECO:0000313" key="2">
    <source>
        <dbReference type="Proteomes" id="UP000030392"/>
    </source>
</evidence>
<reference evidence="2" key="1">
    <citation type="journal article" date="2014" name="Sci. Data">
        <title>Genomes of diverse isolates of the marine cyanobacterium Prochlorococcus.</title>
        <authorList>
            <person name="Biller S."/>
            <person name="Berube P."/>
            <person name="Thompson J."/>
            <person name="Kelly L."/>
            <person name="Roggensack S."/>
            <person name="Awad L."/>
            <person name="Roache-Johnson K."/>
            <person name="Ding H."/>
            <person name="Giovannoni S.J."/>
            <person name="Moore L.R."/>
            <person name="Chisholm S.W."/>
        </authorList>
    </citation>
    <scope>NUCLEOTIDE SEQUENCE [LARGE SCALE GENOMIC DNA]</scope>
    <source>
        <strain evidence="2">PAC1</strain>
    </source>
</reference>
<evidence type="ECO:0000313" key="1">
    <source>
        <dbReference type="EMBL" id="KGG19776.1"/>
    </source>
</evidence>
<dbReference type="RefSeq" id="WP_263892592.1">
    <property type="nucleotide sequence ID" value="NZ_JNAX01000015.1"/>
</dbReference>
<organism evidence="1 2">
    <name type="scientific">Prochlorococcus marinus str. PAC1</name>
    <dbReference type="NCBI Taxonomy" id="59924"/>
    <lineage>
        <taxon>Bacteria</taxon>
        <taxon>Bacillati</taxon>
        <taxon>Cyanobacteriota</taxon>
        <taxon>Cyanophyceae</taxon>
        <taxon>Synechococcales</taxon>
        <taxon>Prochlorococcaceae</taxon>
        <taxon>Prochlorococcus</taxon>
    </lineage>
</organism>
<dbReference type="Proteomes" id="UP000030392">
    <property type="component" value="Unassembled WGS sequence"/>
</dbReference>
<dbReference type="AlphaFoldDB" id="A0A0A2C089"/>
<sequence length="44" mass="5201">MKLINQEDLNQKDERITYLLAELNSTLDLYYEKSIDAERGSNDH</sequence>
<protein>
    <submittedName>
        <fullName evidence="1">Uncharacterized protein</fullName>
    </submittedName>
</protein>
<accession>A0A0A2C089</accession>
<dbReference type="EMBL" id="JNAX01000015">
    <property type="protein sequence ID" value="KGG19776.1"/>
    <property type="molecule type" value="Genomic_DNA"/>
</dbReference>